<gene>
    <name evidence="2" type="ORF">K503DRAFT_58956</name>
</gene>
<dbReference type="InParanoid" id="A0A1B7N4F3"/>
<keyword evidence="1" id="KW-0472">Membrane</keyword>
<protein>
    <submittedName>
        <fullName evidence="2">Uncharacterized protein</fullName>
    </submittedName>
</protein>
<proteinExistence type="predicted"/>
<dbReference type="Proteomes" id="UP000092154">
    <property type="component" value="Unassembled WGS sequence"/>
</dbReference>
<reference evidence="2 3" key="1">
    <citation type="submission" date="2016-06" db="EMBL/GenBank/DDBJ databases">
        <title>Comparative genomics of the ectomycorrhizal sister species Rhizopogon vinicolor and Rhizopogon vesiculosus (Basidiomycota: Boletales) reveals a divergence of the mating type B locus.</title>
        <authorList>
            <consortium name="DOE Joint Genome Institute"/>
            <person name="Mujic A.B."/>
            <person name="Kuo A."/>
            <person name="Tritt A."/>
            <person name="Lipzen A."/>
            <person name="Chen C."/>
            <person name="Johnson J."/>
            <person name="Sharma A."/>
            <person name="Barry K."/>
            <person name="Grigoriev I.V."/>
            <person name="Spatafora J.W."/>
        </authorList>
    </citation>
    <scope>NUCLEOTIDE SEQUENCE [LARGE SCALE GENOMIC DNA]</scope>
    <source>
        <strain evidence="2 3">AM-OR11-026</strain>
    </source>
</reference>
<evidence type="ECO:0000313" key="2">
    <source>
        <dbReference type="EMBL" id="OAX39735.1"/>
    </source>
</evidence>
<dbReference type="EMBL" id="KV448238">
    <property type="protein sequence ID" value="OAX39735.1"/>
    <property type="molecule type" value="Genomic_DNA"/>
</dbReference>
<keyword evidence="1" id="KW-0812">Transmembrane</keyword>
<feature type="transmembrane region" description="Helical" evidence="1">
    <location>
        <begin position="20"/>
        <end position="39"/>
    </location>
</feature>
<accession>A0A1B7N4F3</accession>
<dbReference type="AlphaFoldDB" id="A0A1B7N4F3"/>
<sequence length="86" mass="9563">MTVIEERDSFRPRAQRCSLVCLNGFDLALVVKYMFLAISSTAHMSHLSRRGDGYRSARFSWFMLVGRICVSRAAVSPSLSGSSLAM</sequence>
<organism evidence="2 3">
    <name type="scientific">Rhizopogon vinicolor AM-OR11-026</name>
    <dbReference type="NCBI Taxonomy" id="1314800"/>
    <lineage>
        <taxon>Eukaryota</taxon>
        <taxon>Fungi</taxon>
        <taxon>Dikarya</taxon>
        <taxon>Basidiomycota</taxon>
        <taxon>Agaricomycotina</taxon>
        <taxon>Agaricomycetes</taxon>
        <taxon>Agaricomycetidae</taxon>
        <taxon>Boletales</taxon>
        <taxon>Suillineae</taxon>
        <taxon>Rhizopogonaceae</taxon>
        <taxon>Rhizopogon</taxon>
    </lineage>
</organism>
<name>A0A1B7N4F3_9AGAM</name>
<evidence type="ECO:0000256" key="1">
    <source>
        <dbReference type="SAM" id="Phobius"/>
    </source>
</evidence>
<keyword evidence="3" id="KW-1185">Reference proteome</keyword>
<keyword evidence="1" id="KW-1133">Transmembrane helix</keyword>
<evidence type="ECO:0000313" key="3">
    <source>
        <dbReference type="Proteomes" id="UP000092154"/>
    </source>
</evidence>